<dbReference type="InterPro" id="IPR000971">
    <property type="entry name" value="Globin"/>
</dbReference>
<feature type="region of interest" description="Reductase" evidence="15">
    <location>
        <begin position="149"/>
        <end position="414"/>
    </location>
</feature>
<dbReference type="NCBIfam" id="NF009805">
    <property type="entry name" value="PRK13289.1"/>
    <property type="match status" value="1"/>
</dbReference>
<keyword evidence="15" id="KW-0216">Detoxification</keyword>
<keyword evidence="7 15" id="KW-0479">Metal-binding</keyword>
<dbReference type="Gene3D" id="1.10.490.10">
    <property type="entry name" value="Globins"/>
    <property type="match status" value="1"/>
</dbReference>
<dbReference type="SUPFAM" id="SSF46458">
    <property type="entry name" value="Globin-like"/>
    <property type="match status" value="1"/>
</dbReference>
<dbReference type="InterPro" id="IPR009050">
    <property type="entry name" value="Globin-like_sf"/>
</dbReference>
<evidence type="ECO:0000259" key="16">
    <source>
        <dbReference type="PROSITE" id="PS01033"/>
    </source>
</evidence>
<evidence type="ECO:0000256" key="6">
    <source>
        <dbReference type="ARBA" id="ARBA00022630"/>
    </source>
</evidence>
<keyword evidence="19" id="KW-1185">Reference proteome</keyword>
<dbReference type="InterPro" id="IPR008333">
    <property type="entry name" value="Cbr1-like_FAD-bd_dom"/>
</dbReference>
<feature type="site" description="Influences the redox potential of the prosthetic heme and FAD groups" evidence="15">
    <location>
        <position position="395"/>
    </location>
</feature>
<keyword evidence="6 15" id="KW-0285">Flavoprotein</keyword>
<dbReference type="PROSITE" id="PS01033">
    <property type="entry name" value="GLOBIN"/>
    <property type="match status" value="1"/>
</dbReference>
<dbReference type="InterPro" id="IPR001433">
    <property type="entry name" value="OxRdtase_FAD/NAD-bd"/>
</dbReference>
<dbReference type="RefSeq" id="WP_379867593.1">
    <property type="nucleotide sequence ID" value="NZ_JBHTBW010000081.1"/>
</dbReference>
<evidence type="ECO:0000256" key="10">
    <source>
        <dbReference type="ARBA" id="ARBA00023002"/>
    </source>
</evidence>
<keyword evidence="3 15" id="KW-0813">Transport</keyword>
<accession>A0ABW2RQL7</accession>
<keyword evidence="5 15" id="KW-0561">Oxygen transport</keyword>
<keyword evidence="9 15" id="KW-0521">NADP</keyword>
<organism evidence="18 19">
    <name type="scientific">Laceyella putida</name>
    <dbReference type="NCBI Taxonomy" id="110101"/>
    <lineage>
        <taxon>Bacteria</taxon>
        <taxon>Bacillati</taxon>
        <taxon>Bacillota</taxon>
        <taxon>Bacilli</taxon>
        <taxon>Bacillales</taxon>
        <taxon>Thermoactinomycetaceae</taxon>
        <taxon>Laceyella</taxon>
    </lineage>
</organism>
<feature type="binding site" evidence="15">
    <location>
        <position position="190"/>
    </location>
    <ligand>
        <name>FAD</name>
        <dbReference type="ChEBI" id="CHEBI:57692"/>
    </ligand>
</feature>
<evidence type="ECO:0000256" key="14">
    <source>
        <dbReference type="ARBA" id="ARBA00049433"/>
    </source>
</evidence>
<dbReference type="CDD" id="cd06184">
    <property type="entry name" value="flavohem_like_fad_nad_binding"/>
    <property type="match status" value="1"/>
</dbReference>
<dbReference type="CDD" id="cd14777">
    <property type="entry name" value="Yhb1-globin-like"/>
    <property type="match status" value="1"/>
</dbReference>
<dbReference type="PROSITE" id="PS51384">
    <property type="entry name" value="FAD_FR"/>
    <property type="match status" value="1"/>
</dbReference>
<comment type="cofactor">
    <cofactor evidence="15">
        <name>FAD</name>
        <dbReference type="ChEBI" id="CHEBI:57692"/>
    </cofactor>
    <text evidence="15">Binds 1 FAD per subunit.</text>
</comment>
<dbReference type="PANTHER" id="PTHR43396">
    <property type="entry name" value="FLAVOHEMOPROTEIN"/>
    <property type="match status" value="1"/>
</dbReference>
<dbReference type="PRINTS" id="PR00406">
    <property type="entry name" value="CYTB5RDTASE"/>
</dbReference>
<feature type="domain" description="FAD-binding FR-type" evidence="17">
    <location>
        <begin position="152"/>
        <end position="263"/>
    </location>
</feature>
<dbReference type="Proteomes" id="UP001596500">
    <property type="component" value="Unassembled WGS sequence"/>
</dbReference>
<proteinExistence type="inferred from homology"/>
<dbReference type="Pfam" id="PF00970">
    <property type="entry name" value="FAD_binding_6"/>
    <property type="match status" value="1"/>
</dbReference>
<dbReference type="GO" id="GO:0008941">
    <property type="term" value="F:nitric oxide dioxygenase NAD(P)H activity"/>
    <property type="evidence" value="ECO:0007669"/>
    <property type="project" value="UniProtKB-EC"/>
</dbReference>
<feature type="binding site" description="proximal binding residue" evidence="15">
    <location>
        <position position="85"/>
    </location>
    <ligand>
        <name>heme b</name>
        <dbReference type="ChEBI" id="CHEBI:60344"/>
    </ligand>
    <ligandPart>
        <name>Fe</name>
        <dbReference type="ChEBI" id="CHEBI:18248"/>
    </ligandPart>
</feature>
<dbReference type="PRINTS" id="PR00371">
    <property type="entry name" value="FPNCR"/>
</dbReference>
<evidence type="ECO:0000256" key="3">
    <source>
        <dbReference type="ARBA" id="ARBA00022448"/>
    </source>
</evidence>
<evidence type="ECO:0000256" key="4">
    <source>
        <dbReference type="ARBA" id="ARBA00022617"/>
    </source>
</evidence>
<dbReference type="Gene3D" id="2.40.30.10">
    <property type="entry name" value="Translation factors"/>
    <property type="match status" value="1"/>
</dbReference>
<evidence type="ECO:0000256" key="15">
    <source>
        <dbReference type="HAMAP-Rule" id="MF_01252"/>
    </source>
</evidence>
<feature type="active site" description="Charge relay system" evidence="15">
    <location>
        <position position="95"/>
    </location>
</feature>
<comment type="cofactor">
    <cofactor evidence="15">
        <name>heme b</name>
        <dbReference type="ChEBI" id="CHEBI:60344"/>
    </cofactor>
    <text evidence="15">Binds 1 heme b (iron(II)-protoporphyrin IX) group per subunit.</text>
</comment>
<dbReference type="HAMAP" id="MF_01252">
    <property type="entry name" value="Hmp"/>
    <property type="match status" value="1"/>
</dbReference>
<feature type="domain" description="Globin" evidence="16">
    <location>
        <begin position="1"/>
        <end position="138"/>
    </location>
</feature>
<comment type="similarity">
    <text evidence="2 15">Belongs to the globin family. Two-domain flavohemoproteins subfamily.</text>
</comment>
<name>A0ABW2RQL7_9BACL</name>
<dbReference type="Pfam" id="PF00175">
    <property type="entry name" value="NAD_binding_1"/>
    <property type="match status" value="1"/>
</dbReference>
<evidence type="ECO:0000256" key="1">
    <source>
        <dbReference type="ARBA" id="ARBA00006401"/>
    </source>
</evidence>
<dbReference type="InterPro" id="IPR001709">
    <property type="entry name" value="Flavoprot_Pyr_Nucl_cyt_Rdtase"/>
</dbReference>
<dbReference type="EC" id="1.14.12.17" evidence="15"/>
<evidence type="ECO:0000313" key="18">
    <source>
        <dbReference type="EMBL" id="MFC7443255.1"/>
    </source>
</evidence>
<feature type="binding site" evidence="15">
    <location>
        <begin position="276"/>
        <end position="281"/>
    </location>
    <ligand>
        <name>NADP(+)</name>
        <dbReference type="ChEBI" id="CHEBI:58349"/>
    </ligand>
</feature>
<evidence type="ECO:0000313" key="19">
    <source>
        <dbReference type="Proteomes" id="UP001596500"/>
    </source>
</evidence>
<dbReference type="Pfam" id="PF00042">
    <property type="entry name" value="Globin"/>
    <property type="match status" value="1"/>
</dbReference>
<dbReference type="InterPro" id="IPR023950">
    <property type="entry name" value="Hmp"/>
</dbReference>
<comment type="similarity">
    <text evidence="1 15">In the C-terminal section; belongs to the flavoprotein pyridine nucleotide cytochrome reductase family.</text>
</comment>
<dbReference type="EMBL" id="JBHTBW010000081">
    <property type="protein sequence ID" value="MFC7443255.1"/>
    <property type="molecule type" value="Genomic_DNA"/>
</dbReference>
<feature type="site" description="Involved in heme-bound ligand stabilization and O-O bond activation" evidence="15">
    <location>
        <position position="29"/>
    </location>
</feature>
<dbReference type="PANTHER" id="PTHR43396:SF3">
    <property type="entry name" value="FLAVOHEMOPROTEIN"/>
    <property type="match status" value="1"/>
</dbReference>
<keyword evidence="8 15" id="KW-0274">FAD</keyword>
<evidence type="ECO:0000259" key="17">
    <source>
        <dbReference type="PROSITE" id="PS51384"/>
    </source>
</evidence>
<dbReference type="SUPFAM" id="SSF52343">
    <property type="entry name" value="Ferredoxin reductase-like, C-terminal NADP-linked domain"/>
    <property type="match status" value="1"/>
</dbReference>
<comment type="function">
    <text evidence="15">Is involved in NO detoxification in an aerobic process, termed nitric oxide dioxygenase (NOD) reaction that utilizes O(2) and NAD(P)H to convert NO to nitrate, which protects the bacterium from various noxious nitrogen compounds. Therefore, plays a central role in the inducible response to nitrosative stress.</text>
</comment>
<feature type="binding site" evidence="15">
    <location>
        <begin position="206"/>
        <end position="209"/>
    </location>
    <ligand>
        <name>FAD</name>
        <dbReference type="ChEBI" id="CHEBI:57692"/>
    </ligand>
</feature>
<comment type="catalytic activity">
    <reaction evidence="14 15">
        <text>2 nitric oxide + NADPH + 2 O2 = 2 nitrate + NADP(+) + H(+)</text>
        <dbReference type="Rhea" id="RHEA:19465"/>
        <dbReference type="ChEBI" id="CHEBI:15378"/>
        <dbReference type="ChEBI" id="CHEBI:15379"/>
        <dbReference type="ChEBI" id="CHEBI:16480"/>
        <dbReference type="ChEBI" id="CHEBI:17632"/>
        <dbReference type="ChEBI" id="CHEBI:57783"/>
        <dbReference type="ChEBI" id="CHEBI:58349"/>
        <dbReference type="EC" id="1.14.12.17"/>
    </reaction>
</comment>
<feature type="binding site" evidence="15">
    <location>
        <begin position="396"/>
        <end position="399"/>
    </location>
    <ligand>
        <name>FAD</name>
        <dbReference type="ChEBI" id="CHEBI:57692"/>
    </ligand>
</feature>
<comment type="domain">
    <text evidence="15">Consists of two distinct domains; an N-terminal heme-containing oxygen-binding domain and a C-terminal reductase domain with binding sites for FAD and NAD(P)H.</text>
</comment>
<feature type="site" description="Influences the redox potential of the prosthetic heme and FAD groups" evidence="15">
    <location>
        <position position="84"/>
    </location>
</feature>
<gene>
    <name evidence="18" type="primary">hmpA</name>
    <name evidence="15" type="synonym">hmp</name>
    <name evidence="18" type="ORF">ACFQNG_19490</name>
</gene>
<keyword evidence="11 15" id="KW-0408">Iron</keyword>
<evidence type="ECO:0000256" key="2">
    <source>
        <dbReference type="ARBA" id="ARBA00008414"/>
    </source>
</evidence>
<dbReference type="InterPro" id="IPR012292">
    <property type="entry name" value="Globin/Proto"/>
</dbReference>
<evidence type="ECO:0000256" key="9">
    <source>
        <dbReference type="ARBA" id="ARBA00022857"/>
    </source>
</evidence>
<evidence type="ECO:0000256" key="11">
    <source>
        <dbReference type="ARBA" id="ARBA00023004"/>
    </source>
</evidence>
<dbReference type="Gene3D" id="3.40.50.80">
    <property type="entry name" value="Nucleotide-binding domain of ferredoxin-NADP reductase (FNR) module"/>
    <property type="match status" value="1"/>
</dbReference>
<comment type="catalytic activity">
    <reaction evidence="13 15">
        <text>2 nitric oxide + NADH + 2 O2 = 2 nitrate + NAD(+) + H(+)</text>
        <dbReference type="Rhea" id="RHEA:19469"/>
        <dbReference type="ChEBI" id="CHEBI:15378"/>
        <dbReference type="ChEBI" id="CHEBI:15379"/>
        <dbReference type="ChEBI" id="CHEBI:16480"/>
        <dbReference type="ChEBI" id="CHEBI:17632"/>
        <dbReference type="ChEBI" id="CHEBI:57540"/>
        <dbReference type="ChEBI" id="CHEBI:57945"/>
        <dbReference type="EC" id="1.14.12.17"/>
    </reaction>
</comment>
<comment type="caution">
    <text evidence="18">The sequence shown here is derived from an EMBL/GenBank/DDBJ whole genome shotgun (WGS) entry which is preliminary data.</text>
</comment>
<evidence type="ECO:0000256" key="12">
    <source>
        <dbReference type="ARBA" id="ARBA00023027"/>
    </source>
</evidence>
<evidence type="ECO:0000256" key="8">
    <source>
        <dbReference type="ARBA" id="ARBA00022827"/>
    </source>
</evidence>
<dbReference type="InterPro" id="IPR017938">
    <property type="entry name" value="Riboflavin_synthase-like_b-brl"/>
</dbReference>
<evidence type="ECO:0000256" key="7">
    <source>
        <dbReference type="ARBA" id="ARBA00022723"/>
    </source>
</evidence>
<dbReference type="SUPFAM" id="SSF63380">
    <property type="entry name" value="Riboflavin synthase domain-like"/>
    <property type="match status" value="1"/>
</dbReference>
<feature type="active site" description="Charge relay system" evidence="15">
    <location>
        <position position="137"/>
    </location>
</feature>
<evidence type="ECO:0000256" key="5">
    <source>
        <dbReference type="ARBA" id="ARBA00022621"/>
    </source>
</evidence>
<keyword evidence="12 15" id="KW-0520">NAD</keyword>
<reference evidence="19" key="1">
    <citation type="journal article" date="2019" name="Int. J. Syst. Evol. Microbiol.">
        <title>The Global Catalogue of Microorganisms (GCM) 10K type strain sequencing project: providing services to taxonomists for standard genome sequencing and annotation.</title>
        <authorList>
            <consortium name="The Broad Institute Genomics Platform"/>
            <consortium name="The Broad Institute Genome Sequencing Center for Infectious Disease"/>
            <person name="Wu L."/>
            <person name="Ma J."/>
        </authorList>
    </citation>
    <scope>NUCLEOTIDE SEQUENCE [LARGE SCALE GENOMIC DNA]</scope>
    <source>
        <strain evidence="19">CGMCC 1.12942</strain>
    </source>
</reference>
<keyword evidence="10 15" id="KW-0560">Oxidoreductase</keyword>
<dbReference type="InterPro" id="IPR039261">
    <property type="entry name" value="FNR_nucleotide-bd"/>
</dbReference>
<evidence type="ECO:0000256" key="13">
    <source>
        <dbReference type="ARBA" id="ARBA00048649"/>
    </source>
</evidence>
<dbReference type="InterPro" id="IPR017927">
    <property type="entry name" value="FAD-bd_FR_type"/>
</dbReference>
<keyword evidence="4 15" id="KW-0349">Heme</keyword>
<sequence>MMQEKTIQLIQSTVPLLREYGQQITSRFYQMMFQAHPDLLNIFNHSHQKNRTQQHALARTVYAAAANITQLEKILPVVMQIAHKHRSIGVEPEQYPIVGEHLLGAMKEVLGSALSPEALQAWVDAFQIISDIFIQIEGNLYRQAEQQPGGWRGFRDFIVDKKVAESDIITSFYLTPADGKEIATFAPGQYISVKVAIPGDPHTHIRQYSLSDAPNKKHYRITVKREDERENLPAGKVSTYLHRQVKEGDILKISAPAGVFTLNQTSVSPVVLISGGVGLTPMMSMLRTLVQTQPERQVTYIHAARNGQVHAMREDVLLLQKRNPQVKSYLCYDSPTMEDRLKNRFDIEGHIQVEWLQTVLPKKADIYLCGPVPFMISVYQALVSLGVDKSCIHYEFFGPSGVLEAANRPQTVNI</sequence>
<protein>
    <recommendedName>
        <fullName evidence="15">Flavohemoprotein</fullName>
    </recommendedName>
    <alternativeName>
        <fullName evidence="15">Flavohemoglobin</fullName>
    </alternativeName>
    <alternativeName>
        <fullName evidence="15">Hemoglobin-like protein</fullName>
    </alternativeName>
    <alternativeName>
        <fullName evidence="15">Nitric oxide dioxygenase</fullName>
        <shortName evidence="15">NO oxygenase</shortName>
        <shortName evidence="15">NOD</shortName>
        <ecNumber evidence="15">1.14.12.17</ecNumber>
    </alternativeName>
</protein>